<dbReference type="PATRIC" id="fig|349215.9.peg.1043"/>
<proteinExistence type="predicted"/>
<accession>M4VXI5</accession>
<dbReference type="KEGG" id="man:A11S_1081"/>
<sequence length="119" mass="13465">MASPPFDSRPEQVFDYPEYGFFLKTGQPQAQIQFPSRLRRQGRKPVPKHNIGLACLPYHLLEQDEFTVLKARALPADNNNISIVFDTAAQGLLVIDMLTHGALHVDLKLVRWGTKAPQR</sequence>
<reference evidence="1 2" key="1">
    <citation type="journal article" date="2013" name="ISME J.">
        <title>By their genes ye shall know them: genomic signatures of predatory bacteria.</title>
        <authorList>
            <person name="Pasternak Z."/>
            <person name="Pietrokovski S."/>
            <person name="Rotem O."/>
            <person name="Gophna U."/>
            <person name="Lurie-Weinberger M.N."/>
            <person name="Jurkevitch E."/>
        </authorList>
    </citation>
    <scope>NUCLEOTIDE SEQUENCE [LARGE SCALE GENOMIC DNA]</scope>
    <source>
        <strain evidence="1">EPB</strain>
    </source>
</reference>
<protein>
    <submittedName>
        <fullName evidence="1">Uncharacterized protein</fullName>
    </submittedName>
</protein>
<evidence type="ECO:0000313" key="1">
    <source>
        <dbReference type="EMBL" id="AGH97899.1"/>
    </source>
</evidence>
<dbReference type="STRING" id="349215.A11S_1081"/>
<evidence type="ECO:0000313" key="2">
    <source>
        <dbReference type="Proteomes" id="UP000011932"/>
    </source>
</evidence>
<dbReference type="EMBL" id="CP003538">
    <property type="protein sequence ID" value="AGH97899.1"/>
    <property type="molecule type" value="Genomic_DNA"/>
</dbReference>
<gene>
    <name evidence="1" type="ORF">A11S_1081</name>
</gene>
<dbReference type="RefSeq" id="WP_015467442.1">
    <property type="nucleotide sequence ID" value="NC_020812.1"/>
</dbReference>
<dbReference type="HOGENOM" id="CLU_2058660_0_0_5"/>
<name>M4VXI5_9BACT</name>
<dbReference type="AlphaFoldDB" id="M4VXI5"/>
<dbReference type="OrthoDB" id="9829386at2"/>
<organism evidence="1 2">
    <name type="scientific">Micavibrio aeruginosavorus EPB</name>
    <dbReference type="NCBI Taxonomy" id="349215"/>
    <lineage>
        <taxon>Bacteria</taxon>
        <taxon>Pseudomonadati</taxon>
        <taxon>Bdellovibrionota</taxon>
        <taxon>Bdellovibrionia</taxon>
        <taxon>Bdellovibrionales</taxon>
        <taxon>Pseudobdellovibrionaceae</taxon>
        <taxon>Micavibrio</taxon>
    </lineage>
</organism>
<dbReference type="Proteomes" id="UP000011932">
    <property type="component" value="Chromosome"/>
</dbReference>